<feature type="transmembrane region" description="Helical" evidence="2">
    <location>
        <begin position="463"/>
        <end position="487"/>
    </location>
</feature>
<keyword evidence="6" id="KW-1185">Reference proteome</keyword>
<sequence>MTSIAQEAPRSHEAAPPLLAWHWLWVALALFLLGTIATWTQALRPVPANRAASDLSFFWPNETNPHRRPPATNKTLTDEEVKLQISNDKKFRQHAAGSVQSHLNAIRFQADGLHGWAVGDQGLILSTADGGKNWLQRQIGRPYDLDAIAISNDSRSVMAIATNGMSVMSEDNGRTWVESKLKPDTGSTSDKSGANTPGKWSIPPAFSEDVNQTLAEQVANSKEFGFAINMNMDKLRGWAVVDGSLIYATTDGGKKWVQAEHYSRSPALWYWLLVAVSAYCVWLSWHFRPKAQSSDSVADVAASDAEIRFPDDDKLDFSGLARGISRFLRNTETQPPLTLAITGEWGSGKSSLMQLVCADLKKYSHSPIWFNAWHHQKQENLFAGLLGAIHSQAAPSLLTLNGLQFRLHLLWIRSRRHFGAMMLAIIIASCLCSISYDSFQRGGIQHLLIILPDVQNVLAKHNIAILLDSIGGVIATFGAAFTALYGLTKGSKIFAANPATLMTDIRGSMSLKTAKEKNDFRDDFANQFGDLTKALPYRLVIVIDDLDRCQPSAILEVMETVNYLTSSGDCFVIFGMAKERVLAALGLAFKDIAAEMVAMDKHVSQDDHQDPLQDPVLIKRRAYAMDYLQKLVNIEIKVPATKDKPVHQLLFTKDIPNRRRIKEFFRLATFMWPIAAAIIAACIGLYFAKFIMNDEQYFKNKRVETRAAPAVQKASETMPAPASAAAIAPAPASAPAAATLPVPASVSGTSNQAASAETESTSWSAIYFWSGLALLPLLVLAAILLRLLLRKNILETRDSQQFRQALEIWTSVVATSRHTPRSIKRFGNRLRYLAMLQQGEAKDETILDQAKLVLSKLLNRDKSDDDEQLLLKDALAEHQLIAIGAMHEVFGENWKNQLNGENAFVDGFNDVQSDAARARDTIIETAIWEHRNSFDDAWPPNDAELEVFERLISGVRLAGDPQIILPQRYEEKMEGSSPRSSSSS</sequence>
<protein>
    <recommendedName>
        <fullName evidence="7">KAP NTPase domain-containing protein</fullName>
    </recommendedName>
</protein>
<feature type="transmembrane region" description="Helical" evidence="2">
    <location>
        <begin position="417"/>
        <end position="436"/>
    </location>
</feature>
<dbReference type="InterPro" id="IPR027417">
    <property type="entry name" value="P-loop_NTPase"/>
</dbReference>
<evidence type="ECO:0000256" key="2">
    <source>
        <dbReference type="SAM" id="Phobius"/>
    </source>
</evidence>
<dbReference type="SUPFAM" id="SSF110296">
    <property type="entry name" value="Oligoxyloglucan reducing end-specific cellobiohydrolase"/>
    <property type="match status" value="1"/>
</dbReference>
<evidence type="ECO:0000256" key="1">
    <source>
        <dbReference type="SAM" id="MobiDB-lite"/>
    </source>
</evidence>
<keyword evidence="2" id="KW-0812">Transmembrane</keyword>
<dbReference type="SUPFAM" id="SSF52540">
    <property type="entry name" value="P-loop containing nucleoside triphosphate hydrolases"/>
    <property type="match status" value="1"/>
</dbReference>
<feature type="transmembrane region" description="Helical" evidence="2">
    <location>
        <begin position="20"/>
        <end position="40"/>
    </location>
</feature>
<dbReference type="InterPro" id="IPR028203">
    <property type="entry name" value="PSII_CF48-like_dom"/>
</dbReference>
<reference evidence="5 6" key="1">
    <citation type="submission" date="2020-08" db="EMBL/GenBank/DDBJ databases">
        <title>Novel species isolated from subtropical streams in China.</title>
        <authorList>
            <person name="Lu H."/>
        </authorList>
    </citation>
    <scope>NUCLEOTIDE SEQUENCE [LARGE SCALE GENOMIC DNA]</scope>
    <source>
        <strain evidence="5 6">NL8W</strain>
    </source>
</reference>
<dbReference type="Gene3D" id="3.40.50.300">
    <property type="entry name" value="P-loop containing nucleotide triphosphate hydrolases"/>
    <property type="match status" value="1"/>
</dbReference>
<dbReference type="EMBL" id="JACOFX010000011">
    <property type="protein sequence ID" value="MBC3909671.1"/>
    <property type="molecule type" value="Genomic_DNA"/>
</dbReference>
<dbReference type="InterPro" id="IPR011646">
    <property type="entry name" value="KAP_P-loop"/>
</dbReference>
<dbReference type="InterPro" id="IPR052754">
    <property type="entry name" value="NTPase_KAP_P-loop"/>
</dbReference>
<evidence type="ECO:0000313" key="5">
    <source>
        <dbReference type="EMBL" id="MBC3909671.1"/>
    </source>
</evidence>
<keyword evidence="2" id="KW-0472">Membrane</keyword>
<feature type="transmembrane region" description="Helical" evidence="2">
    <location>
        <begin position="667"/>
        <end position="688"/>
    </location>
</feature>
<feature type="compositionally biased region" description="Polar residues" evidence="1">
    <location>
        <begin position="185"/>
        <end position="195"/>
    </location>
</feature>
<keyword evidence="2" id="KW-1133">Transmembrane helix</keyword>
<feature type="domain" description="KAP NTPase" evidence="3">
    <location>
        <begin position="321"/>
        <end position="589"/>
    </location>
</feature>
<dbReference type="InterPro" id="IPR015943">
    <property type="entry name" value="WD40/YVTN_repeat-like_dom_sf"/>
</dbReference>
<feature type="transmembrane region" description="Helical" evidence="2">
    <location>
        <begin position="268"/>
        <end position="287"/>
    </location>
</feature>
<evidence type="ECO:0000259" key="3">
    <source>
        <dbReference type="Pfam" id="PF07693"/>
    </source>
</evidence>
<dbReference type="Pfam" id="PF07693">
    <property type="entry name" value="KAP_NTPase"/>
    <property type="match status" value="1"/>
</dbReference>
<evidence type="ECO:0000259" key="4">
    <source>
        <dbReference type="Pfam" id="PF14870"/>
    </source>
</evidence>
<feature type="region of interest" description="Disordered" evidence="1">
    <location>
        <begin position="180"/>
        <end position="202"/>
    </location>
</feature>
<accession>A0ABR6ZDL1</accession>
<organism evidence="5 6">
    <name type="scientific">Undibacterium umbellatum</name>
    <dbReference type="NCBI Taxonomy" id="2762300"/>
    <lineage>
        <taxon>Bacteria</taxon>
        <taxon>Pseudomonadati</taxon>
        <taxon>Pseudomonadota</taxon>
        <taxon>Betaproteobacteria</taxon>
        <taxon>Burkholderiales</taxon>
        <taxon>Oxalobacteraceae</taxon>
        <taxon>Undibacterium</taxon>
    </lineage>
</organism>
<proteinExistence type="predicted"/>
<dbReference type="PANTHER" id="PTHR22674:SF6">
    <property type="entry name" value="NTPASE KAP FAMILY P-LOOP DOMAIN-CONTAINING PROTEIN 1"/>
    <property type="match status" value="1"/>
</dbReference>
<dbReference type="Proteomes" id="UP000646911">
    <property type="component" value="Unassembled WGS sequence"/>
</dbReference>
<feature type="domain" description="Photosynthesis system II assembly factor Ycf48/Hcf136-like" evidence="4">
    <location>
        <begin position="98"/>
        <end position="183"/>
    </location>
</feature>
<name>A0ABR6ZDL1_9BURK</name>
<evidence type="ECO:0008006" key="7">
    <source>
        <dbReference type="Google" id="ProtNLM"/>
    </source>
</evidence>
<gene>
    <name evidence="5" type="ORF">H8L47_19070</name>
</gene>
<dbReference type="Pfam" id="PF14870">
    <property type="entry name" value="PSII_BNR"/>
    <property type="match status" value="1"/>
</dbReference>
<dbReference type="PANTHER" id="PTHR22674">
    <property type="entry name" value="NTPASE, KAP FAMILY P-LOOP DOMAIN-CONTAINING 1"/>
    <property type="match status" value="1"/>
</dbReference>
<evidence type="ECO:0000313" key="6">
    <source>
        <dbReference type="Proteomes" id="UP000646911"/>
    </source>
</evidence>
<feature type="transmembrane region" description="Helical" evidence="2">
    <location>
        <begin position="766"/>
        <end position="789"/>
    </location>
</feature>
<dbReference type="Gene3D" id="2.130.10.10">
    <property type="entry name" value="YVTN repeat-like/Quinoprotein amine dehydrogenase"/>
    <property type="match status" value="1"/>
</dbReference>
<comment type="caution">
    <text evidence="5">The sequence shown here is derived from an EMBL/GenBank/DDBJ whole genome shotgun (WGS) entry which is preliminary data.</text>
</comment>